<feature type="domain" description="WSC" evidence="3">
    <location>
        <begin position="257"/>
        <end position="352"/>
    </location>
</feature>
<evidence type="ECO:0000313" key="5">
    <source>
        <dbReference type="Proteomes" id="UP000294003"/>
    </source>
</evidence>
<dbReference type="SUPFAM" id="SSF50965">
    <property type="entry name" value="Galactose oxidase, central domain"/>
    <property type="match status" value="1"/>
</dbReference>
<organism evidence="4 5">
    <name type="scientific">Monosporascus cannonballus</name>
    <dbReference type="NCBI Taxonomy" id="155416"/>
    <lineage>
        <taxon>Eukaryota</taxon>
        <taxon>Fungi</taxon>
        <taxon>Dikarya</taxon>
        <taxon>Ascomycota</taxon>
        <taxon>Pezizomycotina</taxon>
        <taxon>Sordariomycetes</taxon>
        <taxon>Xylariomycetidae</taxon>
        <taxon>Xylariales</taxon>
        <taxon>Xylariales incertae sedis</taxon>
        <taxon>Monosporascus</taxon>
    </lineage>
</organism>
<dbReference type="PANTHER" id="PTHR32208">
    <property type="entry name" value="SECRETED PROTEIN-RELATED"/>
    <property type="match status" value="1"/>
</dbReference>
<dbReference type="InterPro" id="IPR002889">
    <property type="entry name" value="WSC_carb-bd"/>
</dbReference>
<dbReference type="Pfam" id="PF09118">
    <property type="entry name" value="GO-like_E_set"/>
    <property type="match status" value="1"/>
</dbReference>
<dbReference type="InterPro" id="IPR014756">
    <property type="entry name" value="Ig_E-set"/>
</dbReference>
<dbReference type="InterPro" id="IPR015202">
    <property type="entry name" value="GO-like_E_set"/>
</dbReference>
<feature type="domain" description="WSC" evidence="3">
    <location>
        <begin position="13"/>
        <end position="106"/>
    </location>
</feature>
<dbReference type="SMART" id="SM00321">
    <property type="entry name" value="WSC"/>
    <property type="match status" value="4"/>
</dbReference>
<evidence type="ECO:0000256" key="1">
    <source>
        <dbReference type="ARBA" id="ARBA00022729"/>
    </source>
</evidence>
<dbReference type="PANTHER" id="PTHR32208:SF105">
    <property type="entry name" value="COPPER RADICAL OXIDASE"/>
    <property type="match status" value="1"/>
</dbReference>
<dbReference type="SUPFAM" id="SSF81296">
    <property type="entry name" value="E set domains"/>
    <property type="match status" value="1"/>
</dbReference>
<evidence type="ECO:0000313" key="4">
    <source>
        <dbReference type="EMBL" id="RYO78363.1"/>
    </source>
</evidence>
<feature type="compositionally biased region" description="Polar residues" evidence="2">
    <location>
        <begin position="236"/>
        <end position="246"/>
    </location>
</feature>
<keyword evidence="5" id="KW-1185">Reference proteome</keyword>
<dbReference type="Proteomes" id="UP000294003">
    <property type="component" value="Unassembled WGS sequence"/>
</dbReference>
<evidence type="ECO:0000259" key="3">
    <source>
        <dbReference type="PROSITE" id="PS51212"/>
    </source>
</evidence>
<dbReference type="CDD" id="cd02851">
    <property type="entry name" value="E_set_GO_C"/>
    <property type="match status" value="1"/>
</dbReference>
<name>A0ABY0GWB4_9PEZI</name>
<keyword evidence="1" id="KW-0732">Signal</keyword>
<feature type="region of interest" description="Disordered" evidence="2">
    <location>
        <begin position="232"/>
        <end position="252"/>
    </location>
</feature>
<dbReference type="Gene3D" id="2.60.40.10">
    <property type="entry name" value="Immunoglobulins"/>
    <property type="match status" value="1"/>
</dbReference>
<dbReference type="Pfam" id="PF01822">
    <property type="entry name" value="WSC"/>
    <property type="match status" value="4"/>
</dbReference>
<dbReference type="Pfam" id="PF07250">
    <property type="entry name" value="Glyoxal_oxid_N"/>
    <property type="match status" value="1"/>
</dbReference>
<gene>
    <name evidence="4" type="ORF">DL762_008728</name>
</gene>
<dbReference type="InterPro" id="IPR013783">
    <property type="entry name" value="Ig-like_fold"/>
</dbReference>
<evidence type="ECO:0000256" key="2">
    <source>
        <dbReference type="SAM" id="MobiDB-lite"/>
    </source>
</evidence>
<proteinExistence type="predicted"/>
<feature type="domain" description="WSC" evidence="3">
    <location>
        <begin position="370"/>
        <end position="467"/>
    </location>
</feature>
<dbReference type="InterPro" id="IPR037293">
    <property type="entry name" value="Gal_Oxidase_central_sf"/>
</dbReference>
<accession>A0ABY0GWB4</accession>
<comment type="caution">
    <text evidence="4">The sequence shown here is derived from an EMBL/GenBank/DDBJ whole genome shotgun (WGS) entry which is preliminary data.</text>
</comment>
<sequence>MALHIHHPDVVGDYNWYGCKTEATGARALKLFGYADDSMTLESCRDFCDSRGTIFFGAEYGRECFCGDKFEKGSVDAPDSDCSMLCAGNQSNFCGNGNRLSVYLKDGATPDAGPSASTSSSSASPVPTTPFQPDVVGDYNWYGCKTEATGARALKLFGYADDSMTLESCRDFCDSRGTIFFGTEYGRECFCGDKFEKGSVDAPDSDCSMRCAGNQQNFCGNGNRLSVYIKDGANPTEPTAASTSASGPKPTGAFPEGWTDQGCWRDGPNGRIMPTYQAPDNPNLTQESCAQLCFDRGYKISGTEYYRQCFCSNAIHNGGTRDPDESKCTTPCDGDSEQMCGGAGYLKIFSDGPPETFAPPAPQEGGLNGTWTYQGCFEDNLNMRRTLPWALYFPETNSAEVCLGRCAEFGYPVAGMEYGEECYCGDPVDVSEAGATKRPESECNIVCSGNASAICGGGSRLTLYHWTGETPLYLFDYPQGDDAGEYSNLVGGVVTPLMTMESITGKVTFLEKFGTGRDNSTGAYELDLSQVGDFDAAWREMHVKTDIFCSAGVILPDKGGRQLTVGGWSGDSTYGVRLYWPDGSPGVPSVNDWEEDNARLRLQQGRWYPSAMVMTNGSILVIGGEIGANDRPVPTLEILPPTGTKPLYMEWLERTDPNNLYPFICVLPGGGIFVQYWNEARILDEVTFATIKTLPNAPGSVTNNMAGRTYPLEGTAVLLPQHAPYNEPLGVLICGGATPGGAALDNCVTIQPDAPNAKWTLERMPSKRVLTCMSPLPDGTYLILNGAKQGVAGFGLADFPNYNAVLYDPSKPVHQRMSVMANTTVARLYHSEAITLLDGRVLVTGSDPQDGKHPQEIRVEVFTPPYLLRGGARPSFTIQDRDWAYGHTASFQLGAAPAGAVRVSLLGSVSSTHGNSMGARTLFPAFACQGTSCTVTAPPSANIAPPGWYQMFVLVNDIPAVGTYVRIGGDPAELGNWPEGFNLPGI</sequence>
<dbReference type="InterPro" id="IPR009880">
    <property type="entry name" value="Glyoxal_oxidase_N"/>
</dbReference>
<feature type="domain" description="WSC" evidence="3">
    <location>
        <begin position="138"/>
        <end position="231"/>
    </location>
</feature>
<reference evidence="4 5" key="1">
    <citation type="submission" date="2018-06" db="EMBL/GenBank/DDBJ databases">
        <title>Complete Genomes of Monosporascus.</title>
        <authorList>
            <person name="Robinson A.J."/>
            <person name="Natvig D.O."/>
        </authorList>
    </citation>
    <scope>NUCLEOTIDE SEQUENCE [LARGE SCALE GENOMIC DNA]</scope>
    <source>
        <strain evidence="4 5">CBS 609.92</strain>
    </source>
</reference>
<dbReference type="EMBL" id="QJNS01000388">
    <property type="protein sequence ID" value="RYO78363.1"/>
    <property type="molecule type" value="Genomic_DNA"/>
</dbReference>
<dbReference type="InterPro" id="IPR011043">
    <property type="entry name" value="Gal_Oxase/kelch_b-propeller"/>
</dbReference>
<dbReference type="Gene3D" id="2.130.10.80">
    <property type="entry name" value="Galactose oxidase/kelch, beta-propeller"/>
    <property type="match status" value="1"/>
</dbReference>
<protein>
    <recommendedName>
        <fullName evidence="3">WSC domain-containing protein</fullName>
    </recommendedName>
</protein>
<dbReference type="PROSITE" id="PS51212">
    <property type="entry name" value="WSC"/>
    <property type="match status" value="4"/>
</dbReference>